<dbReference type="InterPro" id="IPR043137">
    <property type="entry name" value="GGT_ssub_C"/>
</dbReference>
<protein>
    <recommendedName>
        <fullName evidence="3">Gamma-glutamyltransferase</fullName>
    </recommendedName>
</protein>
<dbReference type="EMBL" id="BSVB01000001">
    <property type="protein sequence ID" value="GMA94569.1"/>
    <property type="molecule type" value="Genomic_DNA"/>
</dbReference>
<evidence type="ECO:0000313" key="2">
    <source>
        <dbReference type="Proteomes" id="UP001157034"/>
    </source>
</evidence>
<comment type="caution">
    <text evidence="1">The sequence shown here is derived from an EMBL/GenBank/DDBJ whole genome shotgun (WGS) entry which is preliminary data.</text>
</comment>
<reference evidence="2" key="1">
    <citation type="journal article" date="2019" name="Int. J. Syst. Evol. Microbiol.">
        <title>The Global Catalogue of Microorganisms (GCM) 10K type strain sequencing project: providing services to taxonomists for standard genome sequencing and annotation.</title>
        <authorList>
            <consortium name="The Broad Institute Genomics Platform"/>
            <consortium name="The Broad Institute Genome Sequencing Center for Infectious Disease"/>
            <person name="Wu L."/>
            <person name="Ma J."/>
        </authorList>
    </citation>
    <scope>NUCLEOTIDE SEQUENCE [LARGE SCALE GENOMIC DNA]</scope>
    <source>
        <strain evidence="2">NBRC 108894</strain>
    </source>
</reference>
<gene>
    <name evidence="1" type="ORF">GCM10025881_13930</name>
</gene>
<dbReference type="Proteomes" id="UP001157034">
    <property type="component" value="Unassembled WGS sequence"/>
</dbReference>
<sequence length="58" mass="6102">MEDRLGDDVIADLEARGHVVTREGDWSLGRMSAVGAHPEGGYFAAANPRGSQGYAAGR</sequence>
<evidence type="ECO:0008006" key="3">
    <source>
        <dbReference type="Google" id="ProtNLM"/>
    </source>
</evidence>
<dbReference type="SUPFAM" id="SSF56235">
    <property type="entry name" value="N-terminal nucleophile aminohydrolases (Ntn hydrolases)"/>
    <property type="match status" value="1"/>
</dbReference>
<keyword evidence="2" id="KW-1185">Reference proteome</keyword>
<evidence type="ECO:0000313" key="1">
    <source>
        <dbReference type="EMBL" id="GMA94569.1"/>
    </source>
</evidence>
<dbReference type="InterPro" id="IPR029055">
    <property type="entry name" value="Ntn_hydrolases_N"/>
</dbReference>
<accession>A0ABQ6K565</accession>
<dbReference type="Gene3D" id="3.60.20.40">
    <property type="match status" value="1"/>
</dbReference>
<proteinExistence type="predicted"/>
<name>A0ABQ6K565_9MICO</name>
<organism evidence="1 2">
    <name type="scientific">Pseudolysinimonas kribbensis</name>
    <dbReference type="NCBI Taxonomy" id="433641"/>
    <lineage>
        <taxon>Bacteria</taxon>
        <taxon>Bacillati</taxon>
        <taxon>Actinomycetota</taxon>
        <taxon>Actinomycetes</taxon>
        <taxon>Micrococcales</taxon>
        <taxon>Microbacteriaceae</taxon>
        <taxon>Pseudolysinimonas</taxon>
    </lineage>
</organism>